<evidence type="ECO:0000313" key="2">
    <source>
        <dbReference type="EMBL" id="QIX01303.1"/>
    </source>
</evidence>
<feature type="region of interest" description="Disordered" evidence="1">
    <location>
        <begin position="103"/>
        <end position="126"/>
    </location>
</feature>
<name>A0A6H0Y2R0_9PEZI</name>
<gene>
    <name evidence="2" type="ORF">AMS68_006820</name>
</gene>
<protein>
    <submittedName>
        <fullName evidence="2">Uncharacterized protein</fullName>
    </submittedName>
</protein>
<dbReference type="AlphaFoldDB" id="A0A6H0Y2R0"/>
<feature type="compositionally biased region" description="Polar residues" evidence="1">
    <location>
        <begin position="104"/>
        <end position="119"/>
    </location>
</feature>
<proteinExistence type="predicted"/>
<feature type="compositionally biased region" description="Low complexity" evidence="1">
    <location>
        <begin position="182"/>
        <end position="193"/>
    </location>
</feature>
<feature type="compositionally biased region" description="Acidic residues" evidence="1">
    <location>
        <begin position="168"/>
        <end position="177"/>
    </location>
</feature>
<organism evidence="2 3">
    <name type="scientific">Peltaster fructicola</name>
    <dbReference type="NCBI Taxonomy" id="286661"/>
    <lineage>
        <taxon>Eukaryota</taxon>
        <taxon>Fungi</taxon>
        <taxon>Dikarya</taxon>
        <taxon>Ascomycota</taxon>
        <taxon>Pezizomycotina</taxon>
        <taxon>Dothideomycetes</taxon>
        <taxon>Dothideomycetes incertae sedis</taxon>
        <taxon>Peltaster</taxon>
    </lineage>
</organism>
<dbReference type="EMBL" id="CP051142">
    <property type="protein sequence ID" value="QIX01303.1"/>
    <property type="molecule type" value="Genomic_DNA"/>
</dbReference>
<keyword evidence="3" id="KW-1185">Reference proteome</keyword>
<evidence type="ECO:0000313" key="3">
    <source>
        <dbReference type="Proteomes" id="UP000503462"/>
    </source>
</evidence>
<reference evidence="2 3" key="1">
    <citation type="journal article" date="2016" name="Sci. Rep.">
        <title>Peltaster fructicola genome reveals evolution from an invasive phytopathogen to an ectophytic parasite.</title>
        <authorList>
            <person name="Xu C."/>
            <person name="Chen H."/>
            <person name="Gleason M.L."/>
            <person name="Xu J.R."/>
            <person name="Liu H."/>
            <person name="Zhang R."/>
            <person name="Sun G."/>
        </authorList>
    </citation>
    <scope>NUCLEOTIDE SEQUENCE [LARGE SCALE GENOMIC DNA]</scope>
    <source>
        <strain evidence="2 3">LNHT1506</strain>
    </source>
</reference>
<accession>A0A6H0Y2R0</accession>
<feature type="region of interest" description="Disordered" evidence="1">
    <location>
        <begin position="162"/>
        <end position="198"/>
    </location>
</feature>
<dbReference type="Proteomes" id="UP000503462">
    <property type="component" value="Chromosome 4"/>
</dbReference>
<evidence type="ECO:0000256" key="1">
    <source>
        <dbReference type="SAM" id="MobiDB-lite"/>
    </source>
</evidence>
<sequence length="226" mass="25959">MCKQHDLYFDCGHKIACRLSTCRFQKGGVSRSGKRWRACMSYAYIARDICSSCYSTQFKTKIEFEVETRRLGMIGEYEEDELAELEAWKTMLFERIESYLPRRQATQPTRSTPRQMSWQSRKHTKRTTSLLRNEFKPEDVIGHESWESRLVTDGDVAIETSGTTWIGDWDDSDDDDTLISQASDSASDSSNDTDNTELDETTDAELCAMLDDVHDSIFGNECQAFT</sequence>